<name>A0ACC2ZUR8_9EURO</name>
<protein>
    <submittedName>
        <fullName evidence="1">Uncharacterized protein</fullName>
    </submittedName>
</protein>
<dbReference type="Proteomes" id="UP001172386">
    <property type="component" value="Unassembled WGS sequence"/>
</dbReference>
<keyword evidence="2" id="KW-1185">Reference proteome</keyword>
<reference evidence="1" key="1">
    <citation type="submission" date="2022-10" db="EMBL/GenBank/DDBJ databases">
        <title>Culturing micro-colonial fungi from biological soil crusts in the Mojave desert and describing Neophaeococcomyces mojavensis, and introducing the new genera and species Taxawa tesnikishii.</title>
        <authorList>
            <person name="Kurbessoian T."/>
            <person name="Stajich J.E."/>
        </authorList>
    </citation>
    <scope>NUCLEOTIDE SEQUENCE</scope>
    <source>
        <strain evidence="1">JES_112</strain>
    </source>
</reference>
<comment type="caution">
    <text evidence="1">The sequence shown here is derived from an EMBL/GenBank/DDBJ whole genome shotgun (WGS) entry which is preliminary data.</text>
</comment>
<dbReference type="EMBL" id="JAPDRQ010000268">
    <property type="protein sequence ID" value="KAJ9651261.1"/>
    <property type="molecule type" value="Genomic_DNA"/>
</dbReference>
<organism evidence="1 2">
    <name type="scientific">Neophaeococcomyces mojaviensis</name>
    <dbReference type="NCBI Taxonomy" id="3383035"/>
    <lineage>
        <taxon>Eukaryota</taxon>
        <taxon>Fungi</taxon>
        <taxon>Dikarya</taxon>
        <taxon>Ascomycota</taxon>
        <taxon>Pezizomycotina</taxon>
        <taxon>Eurotiomycetes</taxon>
        <taxon>Chaetothyriomycetidae</taxon>
        <taxon>Chaetothyriales</taxon>
        <taxon>Chaetothyriales incertae sedis</taxon>
        <taxon>Neophaeococcomyces</taxon>
    </lineage>
</organism>
<evidence type="ECO:0000313" key="2">
    <source>
        <dbReference type="Proteomes" id="UP001172386"/>
    </source>
</evidence>
<proteinExistence type="predicted"/>
<accession>A0ACC2ZUR8</accession>
<evidence type="ECO:0000313" key="1">
    <source>
        <dbReference type="EMBL" id="KAJ9651261.1"/>
    </source>
</evidence>
<sequence length="340" mass="35725">MTSFTGLLAVVMAASMASAQQCYSMDGQALDSRYQPCYPEASNSGCCMLNGTQGANQQNDLCMDSGLCQSTSGWYAGFLYINGCTDKTGKAEGCPKICSFMGNQYSWSVLQCEPGKFCCRPASDTTNCCNNNASMISTSHIGSLLLPGSTSAINTTFNFTESPPTTSNTSSNTPSNTTCSASAPFNSCPADHSAAVGGAVGGVLGAALIGALIALVFALRSRKNYRADLGTTKSALTATETQAAADKASFQKHFEEQQRHMQSIPPNYPNMNGGYAAPVVHGYNSNNAMYPPGFHPQQVYHAPAQEIDSTRPFNELGSGEGNESGKGSMVELTSESGKHN</sequence>
<gene>
    <name evidence="1" type="ORF">H2198_009446</name>
</gene>